<organism evidence="3 4">
    <name type="scientific">Deinococcus metalli</name>
    <dbReference type="NCBI Taxonomy" id="1141878"/>
    <lineage>
        <taxon>Bacteria</taxon>
        <taxon>Thermotogati</taxon>
        <taxon>Deinococcota</taxon>
        <taxon>Deinococci</taxon>
        <taxon>Deinococcales</taxon>
        <taxon>Deinococcaceae</taxon>
        <taxon>Deinococcus</taxon>
    </lineage>
</organism>
<protein>
    <recommendedName>
        <fullName evidence="2">Phosphodiester glycosidase domain-containing protein</fullName>
    </recommendedName>
</protein>
<dbReference type="RefSeq" id="WP_373298101.1">
    <property type="nucleotide sequence ID" value="NZ_BNAJ01000011.1"/>
</dbReference>
<feature type="compositionally biased region" description="Low complexity" evidence="1">
    <location>
        <begin position="215"/>
        <end position="225"/>
    </location>
</feature>
<feature type="compositionally biased region" description="Low complexity" evidence="1">
    <location>
        <begin position="142"/>
        <end position="152"/>
    </location>
</feature>
<feature type="region of interest" description="Disordered" evidence="1">
    <location>
        <begin position="139"/>
        <end position="225"/>
    </location>
</feature>
<evidence type="ECO:0000259" key="2">
    <source>
        <dbReference type="Pfam" id="PF09992"/>
    </source>
</evidence>
<dbReference type="PRINTS" id="PR01217">
    <property type="entry name" value="PRICHEXTENSN"/>
</dbReference>
<dbReference type="EMBL" id="JACHFK010000011">
    <property type="protein sequence ID" value="MBB5378126.1"/>
    <property type="molecule type" value="Genomic_DNA"/>
</dbReference>
<evidence type="ECO:0000313" key="3">
    <source>
        <dbReference type="EMBL" id="MBB5378126.1"/>
    </source>
</evidence>
<evidence type="ECO:0000256" key="1">
    <source>
        <dbReference type="SAM" id="MobiDB-lite"/>
    </source>
</evidence>
<proteinExistence type="predicted"/>
<comment type="caution">
    <text evidence="3">The sequence shown here is derived from an EMBL/GenBank/DDBJ whole genome shotgun (WGS) entry which is preliminary data.</text>
</comment>
<gene>
    <name evidence="3" type="ORF">HNQ07_003627</name>
</gene>
<dbReference type="PANTHER" id="PTHR40446:SF2">
    <property type="entry name" value="N-ACETYLGLUCOSAMINE-1-PHOSPHODIESTER ALPHA-N-ACETYLGLUCOSAMINIDASE"/>
    <property type="match status" value="1"/>
</dbReference>
<accession>A0A7W8NQQ5</accession>
<dbReference type="Pfam" id="PF09992">
    <property type="entry name" value="NAGPA"/>
    <property type="match status" value="1"/>
</dbReference>
<feature type="domain" description="Phosphodiester glycosidase" evidence="2">
    <location>
        <begin position="541"/>
        <end position="676"/>
    </location>
</feature>
<dbReference type="Proteomes" id="UP000539473">
    <property type="component" value="Unassembled WGS sequence"/>
</dbReference>
<name>A0A7W8NQQ5_9DEIO</name>
<sequence length="685" mass="69446">MTFRRRVAGWAVTAGLALMGSALARPVAIGGFMQPSSIDSRMIGGVELLPVWALPRVGVAVRNDPADLRLVLGARELRFSPVSGWKALGFTLAAPLPLPQVLEGSLLVPLAAVTQLGVGVLADTPTLLDFAAPASVPAATLPPSGTVTATPAPATPSPVKPAVPTTPAAPASPPPASTTPPSTTPPATTTIVPGPAPSPSPATPAPVTPAPAPTAPVTAEIPPVTTPGVPAPPLVPGVPITPPPLSTRALANLDTVRVSRSMYRTVEVQRVVLEFSDVAPYSVDRGAVGVSLQLPGVTAQAQTQALPSGDTLAVQTTPGGSAVRLDTAGGRSTIFTLDDPYRIVVDTVTYTDSSVPPPVNPAALPDGVTYTRRGALHLLGFDPARFQPRVVSAPQGRASGVADLVRAVGGVAGVNGGYFDPASNLPVDLVALGGVMTSGSLEKRGAVGFTAQGQAVFGYPRPRYVLGGVFGTITVNAVRARPDASLLTAFVGDGRTSVGGPTFVTLQLAPGATTVTRAGVGAVVPPAGTLAFTFDPQHFPQLPHAADDPLTVTLNWQASDAPWTTVVDALGAGPLLVSGGRVVLDPAREGFNTAASIWRPTRQVGIGMMGGQPVIAFLEYGSPEAFATALAGAGVQVAMRLDSGSSATAYLTGGYGGLGGYLNTVWSRAVPNAIVFVPRDVNATR</sequence>
<dbReference type="AlphaFoldDB" id="A0A7W8NQQ5"/>
<dbReference type="PANTHER" id="PTHR40446">
    <property type="entry name" value="N-ACETYLGLUCOSAMINE-1-PHOSPHODIESTER ALPHA-N-ACETYLGLUCOSAMINIDASE"/>
    <property type="match status" value="1"/>
</dbReference>
<evidence type="ECO:0000313" key="4">
    <source>
        <dbReference type="Proteomes" id="UP000539473"/>
    </source>
</evidence>
<feature type="compositionally biased region" description="Pro residues" evidence="1">
    <location>
        <begin position="170"/>
        <end position="184"/>
    </location>
</feature>
<reference evidence="3 4" key="1">
    <citation type="submission" date="2020-08" db="EMBL/GenBank/DDBJ databases">
        <title>Genomic Encyclopedia of Type Strains, Phase IV (KMG-IV): sequencing the most valuable type-strain genomes for metagenomic binning, comparative biology and taxonomic classification.</title>
        <authorList>
            <person name="Goeker M."/>
        </authorList>
    </citation>
    <scope>NUCLEOTIDE SEQUENCE [LARGE SCALE GENOMIC DNA]</scope>
    <source>
        <strain evidence="3 4">DSM 27521</strain>
    </source>
</reference>
<dbReference type="InterPro" id="IPR018711">
    <property type="entry name" value="NAGPA"/>
</dbReference>
<feature type="compositionally biased region" description="Pro residues" evidence="1">
    <location>
        <begin position="194"/>
        <end position="214"/>
    </location>
</feature>